<dbReference type="GO" id="GO:0005324">
    <property type="term" value="F:long-chain fatty acid transmembrane transporter activity"/>
    <property type="evidence" value="ECO:0007669"/>
    <property type="project" value="TreeGrafter"/>
</dbReference>
<dbReference type="SUPFAM" id="SSF52540">
    <property type="entry name" value="P-loop containing nucleoside triphosphate hydrolases"/>
    <property type="match status" value="1"/>
</dbReference>
<gene>
    <name evidence="11" type="ORF">HAND00432_LOCUS17407</name>
    <name evidence="10" type="ORF">HAND1043_LOCUS17368</name>
</gene>
<evidence type="ECO:0000256" key="1">
    <source>
        <dbReference type="ARBA" id="ARBA00008575"/>
    </source>
</evidence>
<keyword evidence="6" id="KW-1133">Transmembrane helix</keyword>
<dbReference type="Gene3D" id="3.40.50.300">
    <property type="entry name" value="P-loop containing nucleotide triphosphate hydrolases"/>
    <property type="match status" value="1"/>
</dbReference>
<feature type="domain" description="ABC transmembrane type-1" evidence="9">
    <location>
        <begin position="103"/>
        <end position="336"/>
    </location>
</feature>
<keyword evidence="4" id="KW-0547">Nucleotide-binding</keyword>
<dbReference type="Pfam" id="PF00005">
    <property type="entry name" value="ABC_tran"/>
    <property type="match status" value="1"/>
</dbReference>
<keyword evidence="5" id="KW-0067">ATP-binding</keyword>
<dbReference type="InterPro" id="IPR027417">
    <property type="entry name" value="P-loop_NTPase"/>
</dbReference>
<dbReference type="InterPro" id="IPR036640">
    <property type="entry name" value="ABC1_TM_sf"/>
</dbReference>
<dbReference type="SMART" id="SM00382">
    <property type="entry name" value="AAA"/>
    <property type="match status" value="1"/>
</dbReference>
<dbReference type="CDD" id="cd03223">
    <property type="entry name" value="ABCD_peroxisomal_ALDP"/>
    <property type="match status" value="1"/>
</dbReference>
<dbReference type="PROSITE" id="PS50893">
    <property type="entry name" value="ABC_TRANSPORTER_2"/>
    <property type="match status" value="1"/>
</dbReference>
<name>A0A6U2H1H2_HEMAN</name>
<dbReference type="InterPro" id="IPR003439">
    <property type="entry name" value="ABC_transporter-like_ATP-bd"/>
</dbReference>
<evidence type="ECO:0000259" key="8">
    <source>
        <dbReference type="PROSITE" id="PS50893"/>
    </source>
</evidence>
<protein>
    <recommendedName>
        <fullName evidence="12">ABC transporter domain-containing protein</fullName>
    </recommendedName>
</protein>
<dbReference type="GO" id="GO:0005524">
    <property type="term" value="F:ATP binding"/>
    <property type="evidence" value="ECO:0007669"/>
    <property type="project" value="UniProtKB-KW"/>
</dbReference>
<evidence type="ECO:0000256" key="6">
    <source>
        <dbReference type="ARBA" id="ARBA00022989"/>
    </source>
</evidence>
<evidence type="ECO:0000259" key="9">
    <source>
        <dbReference type="PROSITE" id="PS50929"/>
    </source>
</evidence>
<reference evidence="10" key="1">
    <citation type="submission" date="2021-01" db="EMBL/GenBank/DDBJ databases">
        <authorList>
            <person name="Corre E."/>
            <person name="Pelletier E."/>
            <person name="Niang G."/>
            <person name="Scheremetjew M."/>
            <person name="Finn R."/>
            <person name="Kale V."/>
            <person name="Holt S."/>
            <person name="Cochrane G."/>
            <person name="Meng A."/>
            <person name="Brown T."/>
            <person name="Cohen L."/>
        </authorList>
    </citation>
    <scope>NUCLEOTIDE SEQUENCE</scope>
    <source>
        <strain evidence="10">CCMP441</strain>
        <strain evidence="11">CCMP644</strain>
    </source>
</reference>
<keyword evidence="7" id="KW-0472">Membrane</keyword>
<evidence type="ECO:0008006" key="12">
    <source>
        <dbReference type="Google" id="ProtNLM"/>
    </source>
</evidence>
<dbReference type="GO" id="GO:0006635">
    <property type="term" value="P:fatty acid beta-oxidation"/>
    <property type="evidence" value="ECO:0007669"/>
    <property type="project" value="TreeGrafter"/>
</dbReference>
<accession>A0A6U2H1H2</accession>
<dbReference type="PANTHER" id="PTHR11384:SF67">
    <property type="entry name" value="ATP-BINDING CASSETTE SUB-FAMILY D MEMBER 1"/>
    <property type="match status" value="1"/>
</dbReference>
<evidence type="ECO:0000256" key="5">
    <source>
        <dbReference type="ARBA" id="ARBA00022840"/>
    </source>
</evidence>
<dbReference type="Pfam" id="PF06472">
    <property type="entry name" value="ABC_membrane_2"/>
    <property type="match status" value="1"/>
</dbReference>
<dbReference type="GO" id="GO:0015910">
    <property type="term" value="P:long-chain fatty acid import into peroxisome"/>
    <property type="evidence" value="ECO:0007669"/>
    <property type="project" value="TreeGrafter"/>
</dbReference>
<keyword evidence="2" id="KW-0813">Transport</keyword>
<dbReference type="GO" id="GO:0007031">
    <property type="term" value="P:peroxisome organization"/>
    <property type="evidence" value="ECO:0007669"/>
    <property type="project" value="TreeGrafter"/>
</dbReference>
<dbReference type="PROSITE" id="PS50929">
    <property type="entry name" value="ABC_TM1F"/>
    <property type="match status" value="1"/>
</dbReference>
<evidence type="ECO:0000256" key="2">
    <source>
        <dbReference type="ARBA" id="ARBA00022448"/>
    </source>
</evidence>
<dbReference type="PROSITE" id="PS00211">
    <property type="entry name" value="ABC_TRANSPORTER_1"/>
    <property type="match status" value="1"/>
</dbReference>
<dbReference type="EMBL" id="HBFX01028866">
    <property type="protein sequence ID" value="CAD8965469.1"/>
    <property type="molecule type" value="Transcribed_RNA"/>
</dbReference>
<dbReference type="GO" id="GO:0005778">
    <property type="term" value="C:peroxisomal membrane"/>
    <property type="evidence" value="ECO:0007669"/>
    <property type="project" value="TreeGrafter"/>
</dbReference>
<dbReference type="InterPro" id="IPR017871">
    <property type="entry name" value="ABC_transporter-like_CS"/>
</dbReference>
<dbReference type="Gene3D" id="1.20.1560.10">
    <property type="entry name" value="ABC transporter type 1, transmembrane domain"/>
    <property type="match status" value="1"/>
</dbReference>
<dbReference type="GO" id="GO:0140359">
    <property type="term" value="F:ABC-type transporter activity"/>
    <property type="evidence" value="ECO:0007669"/>
    <property type="project" value="InterPro"/>
</dbReference>
<dbReference type="InterPro" id="IPR011527">
    <property type="entry name" value="ABC1_TM_dom"/>
</dbReference>
<proteinExistence type="inferred from homology"/>
<dbReference type="InterPro" id="IPR003593">
    <property type="entry name" value="AAA+_ATPase"/>
</dbReference>
<dbReference type="AlphaFoldDB" id="A0A6U2H1H2"/>
<sequence>MAPRTAPPSVALTRSVRNGWVGFGCSLGFLYFVSKFNDVVQTYKAKKNIKKGAKVDRGLWRLLASILQKSCGAREATTVFMLSLSLLLRTFGSVWVSKHWGKIVKSIVTRNFPRMAVLLGQFTGVTLGLAVLNALLKYYISTLKEQVREKLTNWCHEKYMRPKDMIFYKANKVGDEKIDNCDHQITSDVDKFSEIFAMVLSQSLKPMVDFVVYSVELASVQGLATPLTLYSWFAFASCVSTVTLPPFGELAAREQQLEGEFRGAHSSLITNCEQVAFLGGDVPEKNALNARLNKLLSHLRKSTRLNFNSECVRQYLNKYFVTVIGLILVARPVRLGLNGMDKASSVEVSAYFVSTWRNMEAMATSIQDLFELTNRIGRLSGFASRVSNLMRGLERRPPVLEKEIATAIAKGVGAKFIQGEDLRFQKVSIYRPDGTLLVGNLNLTVARGKRVLITGPNGCGKSSLFRVIRKLWPLVSGTITMPPEEEIYFLSQVNFVPLGSLRDLVIYPHSRAQMKERGRTDDEVYECLKWAYCSPLVQGDKDKADLEFIEQGLVIRPKLDDVRDWGKDLSPGQKQKLAFARLFYHRPSFVVLDECTNGISPDVEQTIYTKCSEMGLGVFSISHKIELKSFHDLELRYLGDSVGSWELLSCKDQQGVDSGAYTGHTLSKGGVNVRKAVSDAGDFRSSA</sequence>
<organism evidence="10">
    <name type="scientific">Hemiselmis andersenii</name>
    <name type="common">Cryptophyte alga</name>
    <dbReference type="NCBI Taxonomy" id="464988"/>
    <lineage>
        <taxon>Eukaryota</taxon>
        <taxon>Cryptophyceae</taxon>
        <taxon>Cryptomonadales</taxon>
        <taxon>Hemiselmidaceae</taxon>
        <taxon>Hemiselmis</taxon>
    </lineage>
</organism>
<feature type="domain" description="ABC transporter" evidence="8">
    <location>
        <begin position="422"/>
        <end position="665"/>
    </location>
</feature>
<dbReference type="GO" id="GO:0042760">
    <property type="term" value="P:very long-chain fatty acid catabolic process"/>
    <property type="evidence" value="ECO:0007669"/>
    <property type="project" value="TreeGrafter"/>
</dbReference>
<dbReference type="EMBL" id="HBFK01028544">
    <property type="protein sequence ID" value="CAD8750862.1"/>
    <property type="molecule type" value="Transcribed_RNA"/>
</dbReference>
<dbReference type="InterPro" id="IPR050835">
    <property type="entry name" value="ABC_transporter_sub-D"/>
</dbReference>
<dbReference type="SUPFAM" id="SSF90123">
    <property type="entry name" value="ABC transporter transmembrane region"/>
    <property type="match status" value="1"/>
</dbReference>
<evidence type="ECO:0000256" key="7">
    <source>
        <dbReference type="ARBA" id="ARBA00023136"/>
    </source>
</evidence>
<evidence type="ECO:0000313" key="10">
    <source>
        <dbReference type="EMBL" id="CAD8750862.1"/>
    </source>
</evidence>
<dbReference type="GO" id="GO:0016887">
    <property type="term" value="F:ATP hydrolysis activity"/>
    <property type="evidence" value="ECO:0007669"/>
    <property type="project" value="InterPro"/>
</dbReference>
<dbReference type="PANTHER" id="PTHR11384">
    <property type="entry name" value="ATP-BINDING CASSETTE, SUB-FAMILY D MEMBER"/>
    <property type="match status" value="1"/>
</dbReference>
<evidence type="ECO:0000256" key="4">
    <source>
        <dbReference type="ARBA" id="ARBA00022741"/>
    </source>
</evidence>
<keyword evidence="3" id="KW-0812">Transmembrane</keyword>
<evidence type="ECO:0000256" key="3">
    <source>
        <dbReference type="ARBA" id="ARBA00022692"/>
    </source>
</evidence>
<evidence type="ECO:0000313" key="11">
    <source>
        <dbReference type="EMBL" id="CAD8965469.1"/>
    </source>
</evidence>
<comment type="similarity">
    <text evidence="1">Belongs to the ABC transporter superfamily. ABCD family. Peroxisomal fatty acyl CoA transporter (TC 3.A.1.203) subfamily.</text>
</comment>